<feature type="domain" description="ABC transporter" evidence="8">
    <location>
        <begin position="380"/>
        <end position="618"/>
    </location>
</feature>
<feature type="transmembrane region" description="Helical" evidence="7">
    <location>
        <begin position="283"/>
        <end position="307"/>
    </location>
</feature>
<dbReference type="STRING" id="1423803.FD13_GL001084"/>
<organism evidence="10 11">
    <name type="scientific">Levilactobacillus senmaizukei DSM 21775 = NBRC 103853</name>
    <dbReference type="NCBI Taxonomy" id="1423803"/>
    <lineage>
        <taxon>Bacteria</taxon>
        <taxon>Bacillati</taxon>
        <taxon>Bacillota</taxon>
        <taxon>Bacilli</taxon>
        <taxon>Lactobacillales</taxon>
        <taxon>Lactobacillaceae</taxon>
        <taxon>Levilactobacillus</taxon>
    </lineage>
</organism>
<evidence type="ECO:0000256" key="5">
    <source>
        <dbReference type="ARBA" id="ARBA00022989"/>
    </source>
</evidence>
<protein>
    <submittedName>
        <fullName evidence="10">Abc-type multidrug transport system, atpase and p ermease component</fullName>
    </submittedName>
</protein>
<dbReference type="PANTHER" id="PTHR43394:SF1">
    <property type="entry name" value="ATP-BINDING CASSETTE SUB-FAMILY B MEMBER 10, MITOCHONDRIAL"/>
    <property type="match status" value="1"/>
</dbReference>
<feature type="transmembrane region" description="Helical" evidence="7">
    <location>
        <begin position="319"/>
        <end position="340"/>
    </location>
</feature>
<keyword evidence="11" id="KW-1185">Reference proteome</keyword>
<evidence type="ECO:0000256" key="7">
    <source>
        <dbReference type="SAM" id="Phobius"/>
    </source>
</evidence>
<keyword evidence="6 7" id="KW-0472">Membrane</keyword>
<dbReference type="GO" id="GO:0005886">
    <property type="term" value="C:plasma membrane"/>
    <property type="evidence" value="ECO:0007669"/>
    <property type="project" value="UniProtKB-SubCell"/>
</dbReference>
<evidence type="ECO:0000256" key="2">
    <source>
        <dbReference type="ARBA" id="ARBA00022692"/>
    </source>
</evidence>
<keyword evidence="5 7" id="KW-1133">Transmembrane helix</keyword>
<dbReference type="PANTHER" id="PTHR43394">
    <property type="entry name" value="ATP-DEPENDENT PERMEASE MDL1, MITOCHONDRIAL"/>
    <property type="match status" value="1"/>
</dbReference>
<dbReference type="PROSITE" id="PS50893">
    <property type="entry name" value="ABC_TRANSPORTER_2"/>
    <property type="match status" value="1"/>
</dbReference>
<dbReference type="Gene3D" id="1.20.1560.10">
    <property type="entry name" value="ABC transporter type 1, transmembrane domain"/>
    <property type="match status" value="1"/>
</dbReference>
<feature type="transmembrane region" description="Helical" evidence="7">
    <location>
        <begin position="141"/>
        <end position="174"/>
    </location>
</feature>
<dbReference type="InterPro" id="IPR017871">
    <property type="entry name" value="ABC_transporter-like_CS"/>
</dbReference>
<keyword evidence="3" id="KW-0547">Nucleotide-binding</keyword>
<dbReference type="GO" id="GO:0015421">
    <property type="term" value="F:ABC-type oligopeptide transporter activity"/>
    <property type="evidence" value="ECO:0007669"/>
    <property type="project" value="TreeGrafter"/>
</dbReference>
<dbReference type="GO" id="GO:0005524">
    <property type="term" value="F:ATP binding"/>
    <property type="evidence" value="ECO:0007669"/>
    <property type="project" value="UniProtKB-KW"/>
</dbReference>
<evidence type="ECO:0000259" key="9">
    <source>
        <dbReference type="PROSITE" id="PS50929"/>
    </source>
</evidence>
<dbReference type="InterPro" id="IPR036640">
    <property type="entry name" value="ABC1_TM_sf"/>
</dbReference>
<feature type="transmembrane region" description="Helical" evidence="7">
    <location>
        <begin position="34"/>
        <end position="60"/>
    </location>
</feature>
<dbReference type="AlphaFoldDB" id="A0A0R2DMA3"/>
<sequence length="625" mass="69774">MSKEMNLVMENNDGSTISKLRVYLKFSNELYPHVIVIQFLSSVISTIGIFVNIFFIGQIINILIDNNRNNRYPIGITVVFLVILLILNFLSEYLGILANSGSHMMIKKANKNLAEKMLATDYPTFINPEFRKLYSSVKTGFMYTGGFTIFISDILNGIISFATTCILAGGSLLVMISARAPISSKGSAFVNSPYFLIVVIGLVLIPLLSSFPIARLEGKVMQKFFAFNIQFNRVIDYYSDVLFRNPIFGKTLRLYDTEENTISEARENMYHQLKKDSRFQIKATHIASMNTLITYGIVGILYLLISMKSASQAISVGSVVIYVGYLQQVMATLSAVFGAWGNREASFETMDEYIQFMKFSDQKTQYGDKDISDLTNGFNIEFKNVSYKYPGNTSLALDNVNLTIRSGERLAIVGLNGSGKTTLVKLLTRLIMPTSGTISINGININEFSTQGYKSLFSVVFQDFSLSGFSVNDNVSSASIIDKNRSVGAMKLAGIWKKISTFPQGGNTSVGTQLDKEGVHFSGGELQKIAIARAWYKDAPIIVLDEPTAALDPISESEIYAKFDSLVGSKTAVYISHRMSSTRFSSRILVFDSGKIVEEGNHKKLMCEKRLYWRLYTEQAKYYKK</sequence>
<evidence type="ECO:0000256" key="3">
    <source>
        <dbReference type="ARBA" id="ARBA00022741"/>
    </source>
</evidence>
<comment type="subcellular location">
    <subcellularLocation>
        <location evidence="1">Cell membrane</location>
        <topology evidence="1">Multi-pass membrane protein</topology>
    </subcellularLocation>
</comment>
<dbReference type="SUPFAM" id="SSF52540">
    <property type="entry name" value="P-loop containing nucleoside triphosphate hydrolases"/>
    <property type="match status" value="1"/>
</dbReference>
<dbReference type="Gene3D" id="3.40.50.300">
    <property type="entry name" value="P-loop containing nucleotide triphosphate hydrolases"/>
    <property type="match status" value="1"/>
</dbReference>
<feature type="transmembrane region" description="Helical" evidence="7">
    <location>
        <begin position="72"/>
        <end position="98"/>
    </location>
</feature>
<keyword evidence="4" id="KW-0067">ATP-binding</keyword>
<proteinExistence type="predicted"/>
<accession>A0A0R2DMA3</accession>
<name>A0A0R2DMA3_9LACO</name>
<reference evidence="10 11" key="1">
    <citation type="journal article" date="2015" name="Genome Announc.">
        <title>Expanding the biotechnology potential of lactobacilli through comparative genomics of 213 strains and associated genera.</title>
        <authorList>
            <person name="Sun Z."/>
            <person name="Harris H.M."/>
            <person name="McCann A."/>
            <person name="Guo C."/>
            <person name="Argimon S."/>
            <person name="Zhang W."/>
            <person name="Yang X."/>
            <person name="Jeffery I.B."/>
            <person name="Cooney J.C."/>
            <person name="Kagawa T.F."/>
            <person name="Liu W."/>
            <person name="Song Y."/>
            <person name="Salvetti E."/>
            <person name="Wrobel A."/>
            <person name="Rasinkangas P."/>
            <person name="Parkhill J."/>
            <person name="Rea M.C."/>
            <person name="O'Sullivan O."/>
            <person name="Ritari J."/>
            <person name="Douillard F.P."/>
            <person name="Paul Ross R."/>
            <person name="Yang R."/>
            <person name="Briner A.E."/>
            <person name="Felis G.E."/>
            <person name="de Vos W.M."/>
            <person name="Barrangou R."/>
            <person name="Klaenhammer T.R."/>
            <person name="Caufield P.W."/>
            <person name="Cui Y."/>
            <person name="Zhang H."/>
            <person name="O'Toole P.W."/>
        </authorList>
    </citation>
    <scope>NUCLEOTIDE SEQUENCE [LARGE SCALE GENOMIC DNA]</scope>
    <source>
        <strain evidence="10 11">DSM 21775</strain>
    </source>
</reference>
<dbReference type="InterPro" id="IPR003439">
    <property type="entry name" value="ABC_transporter-like_ATP-bd"/>
</dbReference>
<dbReference type="GO" id="GO:0016887">
    <property type="term" value="F:ATP hydrolysis activity"/>
    <property type="evidence" value="ECO:0007669"/>
    <property type="project" value="InterPro"/>
</dbReference>
<evidence type="ECO:0000256" key="4">
    <source>
        <dbReference type="ARBA" id="ARBA00022840"/>
    </source>
</evidence>
<dbReference type="InterPro" id="IPR003593">
    <property type="entry name" value="AAA+_ATPase"/>
</dbReference>
<evidence type="ECO:0000256" key="6">
    <source>
        <dbReference type="ARBA" id="ARBA00023136"/>
    </source>
</evidence>
<dbReference type="Pfam" id="PF00005">
    <property type="entry name" value="ABC_tran"/>
    <property type="match status" value="1"/>
</dbReference>
<evidence type="ECO:0000256" key="1">
    <source>
        <dbReference type="ARBA" id="ARBA00004651"/>
    </source>
</evidence>
<feature type="domain" description="ABC transmembrane type-1" evidence="9">
    <location>
        <begin position="39"/>
        <end position="345"/>
    </location>
</feature>
<dbReference type="PROSITE" id="PS00211">
    <property type="entry name" value="ABC_TRANSPORTER_1"/>
    <property type="match status" value="1"/>
</dbReference>
<evidence type="ECO:0000259" key="8">
    <source>
        <dbReference type="PROSITE" id="PS50893"/>
    </source>
</evidence>
<dbReference type="SUPFAM" id="SSF90123">
    <property type="entry name" value="ABC transporter transmembrane region"/>
    <property type="match status" value="1"/>
</dbReference>
<evidence type="ECO:0000313" key="10">
    <source>
        <dbReference type="EMBL" id="KRN01372.1"/>
    </source>
</evidence>
<dbReference type="InterPro" id="IPR027417">
    <property type="entry name" value="P-loop_NTPase"/>
</dbReference>
<dbReference type="InterPro" id="IPR039421">
    <property type="entry name" value="Type_1_exporter"/>
</dbReference>
<dbReference type="Proteomes" id="UP000051589">
    <property type="component" value="Unassembled WGS sequence"/>
</dbReference>
<evidence type="ECO:0000313" key="11">
    <source>
        <dbReference type="Proteomes" id="UP000051589"/>
    </source>
</evidence>
<keyword evidence="2 7" id="KW-0812">Transmembrane</keyword>
<dbReference type="InterPro" id="IPR011527">
    <property type="entry name" value="ABC1_TM_dom"/>
</dbReference>
<dbReference type="SMART" id="SM00382">
    <property type="entry name" value="AAA"/>
    <property type="match status" value="1"/>
</dbReference>
<comment type="caution">
    <text evidence="10">The sequence shown here is derived from an EMBL/GenBank/DDBJ whole genome shotgun (WGS) entry which is preliminary data.</text>
</comment>
<dbReference type="PROSITE" id="PS50929">
    <property type="entry name" value="ABC_TM1F"/>
    <property type="match status" value="1"/>
</dbReference>
<gene>
    <name evidence="10" type="ORF">FD13_GL001084</name>
</gene>
<dbReference type="PATRIC" id="fig|1423803.3.peg.1094"/>
<dbReference type="EMBL" id="AYZH01000024">
    <property type="protein sequence ID" value="KRN01372.1"/>
    <property type="molecule type" value="Genomic_DNA"/>
</dbReference>
<feature type="transmembrane region" description="Helical" evidence="7">
    <location>
        <begin position="194"/>
        <end position="214"/>
    </location>
</feature>